<name>A0A9P4Q1S1_9PEZI</name>
<keyword evidence="2" id="KW-1185">Reference proteome</keyword>
<dbReference type="Proteomes" id="UP000799441">
    <property type="component" value="Unassembled WGS sequence"/>
</dbReference>
<organism evidence="1 2">
    <name type="scientific">Polychaeton citri CBS 116435</name>
    <dbReference type="NCBI Taxonomy" id="1314669"/>
    <lineage>
        <taxon>Eukaryota</taxon>
        <taxon>Fungi</taxon>
        <taxon>Dikarya</taxon>
        <taxon>Ascomycota</taxon>
        <taxon>Pezizomycotina</taxon>
        <taxon>Dothideomycetes</taxon>
        <taxon>Dothideomycetidae</taxon>
        <taxon>Capnodiales</taxon>
        <taxon>Capnodiaceae</taxon>
        <taxon>Polychaeton</taxon>
    </lineage>
</organism>
<accession>A0A9P4Q1S1</accession>
<gene>
    <name evidence="1" type="ORF">K431DRAFT_147595</name>
</gene>
<proteinExistence type="predicted"/>
<protein>
    <submittedName>
        <fullName evidence="1">Uncharacterized protein</fullName>
    </submittedName>
</protein>
<sequence>MGEMYSFPQRCRRVSDNPRSCSGLMRAIASHCSNDWQLCQSLPRPTSSIAQSVQQSDAICFRVIGCVVCETTEAVRLRCGWFVVCTRRGSCYCRLSARCDAPPDRTSQICKIWPRDDVDPTGICGSRLFPSWKHTVAASCALIVARISSRKLDQIR</sequence>
<evidence type="ECO:0000313" key="1">
    <source>
        <dbReference type="EMBL" id="KAF2717905.1"/>
    </source>
</evidence>
<evidence type="ECO:0000313" key="2">
    <source>
        <dbReference type="Proteomes" id="UP000799441"/>
    </source>
</evidence>
<dbReference type="AlphaFoldDB" id="A0A9P4Q1S1"/>
<dbReference type="EMBL" id="MU003834">
    <property type="protein sequence ID" value="KAF2717905.1"/>
    <property type="molecule type" value="Genomic_DNA"/>
</dbReference>
<reference evidence="1" key="1">
    <citation type="journal article" date="2020" name="Stud. Mycol.">
        <title>101 Dothideomycetes genomes: a test case for predicting lifestyles and emergence of pathogens.</title>
        <authorList>
            <person name="Haridas S."/>
            <person name="Albert R."/>
            <person name="Binder M."/>
            <person name="Bloem J."/>
            <person name="Labutti K."/>
            <person name="Salamov A."/>
            <person name="Andreopoulos B."/>
            <person name="Baker S."/>
            <person name="Barry K."/>
            <person name="Bills G."/>
            <person name="Bluhm B."/>
            <person name="Cannon C."/>
            <person name="Castanera R."/>
            <person name="Culley D."/>
            <person name="Daum C."/>
            <person name="Ezra D."/>
            <person name="Gonzalez J."/>
            <person name="Henrissat B."/>
            <person name="Kuo A."/>
            <person name="Liang C."/>
            <person name="Lipzen A."/>
            <person name="Lutzoni F."/>
            <person name="Magnuson J."/>
            <person name="Mondo S."/>
            <person name="Nolan M."/>
            <person name="Ohm R."/>
            <person name="Pangilinan J."/>
            <person name="Park H.-J."/>
            <person name="Ramirez L."/>
            <person name="Alfaro M."/>
            <person name="Sun H."/>
            <person name="Tritt A."/>
            <person name="Yoshinaga Y."/>
            <person name="Zwiers L.-H."/>
            <person name="Turgeon B."/>
            <person name="Goodwin S."/>
            <person name="Spatafora J."/>
            <person name="Crous P."/>
            <person name="Grigoriev I."/>
        </authorList>
    </citation>
    <scope>NUCLEOTIDE SEQUENCE</scope>
    <source>
        <strain evidence="1">CBS 116435</strain>
    </source>
</reference>
<comment type="caution">
    <text evidence="1">The sequence shown here is derived from an EMBL/GenBank/DDBJ whole genome shotgun (WGS) entry which is preliminary data.</text>
</comment>